<gene>
    <name evidence="1" type="ORF">HY834_08905</name>
</gene>
<comment type="caution">
    <text evidence="1">The sequence shown here is derived from an EMBL/GenBank/DDBJ whole genome shotgun (WGS) entry which is preliminary data.</text>
</comment>
<organism evidence="1 2">
    <name type="scientific">Devosia nanyangense</name>
    <dbReference type="NCBI Taxonomy" id="1228055"/>
    <lineage>
        <taxon>Bacteria</taxon>
        <taxon>Pseudomonadati</taxon>
        <taxon>Pseudomonadota</taxon>
        <taxon>Alphaproteobacteria</taxon>
        <taxon>Hyphomicrobiales</taxon>
        <taxon>Devosiaceae</taxon>
        <taxon>Devosia</taxon>
    </lineage>
</organism>
<proteinExistence type="predicted"/>
<sequence length="673" mass="70954">MAERTREVGIRLSVKDAEIAKRALAAFGADGEAALKRIERSGHPASASLNVLSNSIAKSKAFASEFAVEAARSFLGPVLAIGTAIGAIDAMRDSIERVKKVAEFVDLADRLGIAVDKLQGLRATFRESGNDVGQLDAALQTFAANLAKSGGPLDKVFNLNKVKITGDTFTDLQHYADLVKNAKNEQEKLQLVTLAFGRSSKEVTDLVDRGGAALGRAADEAHRLNVALSEADAEKAREVQERLAEVGIKLDAAKDKFALMISPAVIGTLETFTDLLEQTRNLLTDIQNLDLQGIAKIIGRQTEGDHPSLFGKNGMFAIDWWGDGSAVTGNNDLIKAPKVNRSGGPDDRGGGWGNNVDQYLKTTDEKTKTTLLLNDALDQQTKRIGEVKDALNRQLAALGMTDREQAIANELAKAHVTAMDDEGRKIAELTGKLYDQKAAQDAVNDATAFFAQTAEGVFEDLLDGTKSWQDMLGDVTKMLEKATLQAALLGTGPLAGLFGTKADTAGETGGIFGWLASIITGDGGATGSAWTGGWGSTGIANAKGNAFADAPGLHAYVNQVATHPTVFRFAHGVGLMGEEAGSHGEGILPLMRDGRGRLGVSAMGGGQAPVVNISVVNNAGAEVTTTKRQNANGGLDIELLIERVAARSMASPGRPVNKAARTMFGLQTQLTGR</sequence>
<reference evidence="1" key="1">
    <citation type="submission" date="2020-07" db="EMBL/GenBank/DDBJ databases">
        <title>Huge and variable diversity of episymbiotic CPR bacteria and DPANN archaea in groundwater ecosystems.</title>
        <authorList>
            <person name="He C.Y."/>
            <person name="Keren R."/>
            <person name="Whittaker M."/>
            <person name="Farag I.F."/>
            <person name="Doudna J."/>
            <person name="Cate J.H.D."/>
            <person name="Banfield J.F."/>
        </authorList>
    </citation>
    <scope>NUCLEOTIDE SEQUENCE</scope>
    <source>
        <strain evidence="1">NC_groundwater_1586_Pr3_B-0.1um_66_15</strain>
    </source>
</reference>
<evidence type="ECO:0000313" key="1">
    <source>
        <dbReference type="EMBL" id="MBI4921855.1"/>
    </source>
</evidence>
<dbReference type="AlphaFoldDB" id="A0A933L2I8"/>
<dbReference type="Proteomes" id="UP000782610">
    <property type="component" value="Unassembled WGS sequence"/>
</dbReference>
<dbReference type="EMBL" id="JACRAF010000025">
    <property type="protein sequence ID" value="MBI4921855.1"/>
    <property type="molecule type" value="Genomic_DNA"/>
</dbReference>
<name>A0A933L2I8_9HYPH</name>
<evidence type="ECO:0000313" key="2">
    <source>
        <dbReference type="Proteomes" id="UP000782610"/>
    </source>
</evidence>
<protein>
    <submittedName>
        <fullName evidence="1">Phage tail tape measure protein</fullName>
    </submittedName>
</protein>
<accession>A0A933L2I8</accession>